<evidence type="ECO:0000313" key="4">
    <source>
        <dbReference type="EMBL" id="MFB9324683.1"/>
    </source>
</evidence>
<dbReference type="RefSeq" id="WP_377489024.1">
    <property type="nucleotide sequence ID" value="NZ_JBHMDO010000003.1"/>
</dbReference>
<protein>
    <submittedName>
        <fullName evidence="4">Cysteine hydrolase family protein</fullName>
    </submittedName>
</protein>
<dbReference type="InterPro" id="IPR050272">
    <property type="entry name" value="Isochorismatase-like_hydrls"/>
</dbReference>
<gene>
    <name evidence="4" type="ORF">ACFFSY_01860</name>
</gene>
<dbReference type="GO" id="GO:0016787">
    <property type="term" value="F:hydrolase activity"/>
    <property type="evidence" value="ECO:0007669"/>
    <property type="project" value="UniProtKB-KW"/>
</dbReference>
<dbReference type="InterPro" id="IPR036380">
    <property type="entry name" value="Isochorismatase-like_sf"/>
</dbReference>
<keyword evidence="5" id="KW-1185">Reference proteome</keyword>
<comment type="caution">
    <text evidence="4">The sequence shown here is derived from an EMBL/GenBank/DDBJ whole genome shotgun (WGS) entry which is preliminary data.</text>
</comment>
<dbReference type="PANTHER" id="PTHR43540">
    <property type="entry name" value="PEROXYUREIDOACRYLATE/UREIDOACRYLATE AMIDOHYDROLASE-RELATED"/>
    <property type="match status" value="1"/>
</dbReference>
<dbReference type="InterPro" id="IPR000868">
    <property type="entry name" value="Isochorismatase-like_dom"/>
</dbReference>
<dbReference type="Gene3D" id="3.40.50.850">
    <property type="entry name" value="Isochorismatase-like"/>
    <property type="match status" value="1"/>
</dbReference>
<dbReference type="SUPFAM" id="SSF52499">
    <property type="entry name" value="Isochorismatase-like hydrolases"/>
    <property type="match status" value="1"/>
</dbReference>
<keyword evidence="2 4" id="KW-0378">Hydrolase</keyword>
<feature type="domain" description="Isochorismatase-like" evidence="3">
    <location>
        <begin position="14"/>
        <end position="146"/>
    </location>
</feature>
<organism evidence="4 5">
    <name type="scientific">Paenibacillus aurantiacus</name>
    <dbReference type="NCBI Taxonomy" id="1936118"/>
    <lineage>
        <taxon>Bacteria</taxon>
        <taxon>Bacillati</taxon>
        <taxon>Bacillota</taxon>
        <taxon>Bacilli</taxon>
        <taxon>Bacillales</taxon>
        <taxon>Paenibacillaceae</taxon>
        <taxon>Paenibacillus</taxon>
    </lineage>
</organism>
<accession>A0ABV5KHH4</accession>
<dbReference type="CDD" id="cd00431">
    <property type="entry name" value="cysteine_hydrolases"/>
    <property type="match status" value="1"/>
</dbReference>
<dbReference type="PANTHER" id="PTHR43540:SF6">
    <property type="entry name" value="ISOCHORISMATASE-LIKE DOMAIN-CONTAINING PROTEIN"/>
    <property type="match status" value="1"/>
</dbReference>
<sequence length="171" mass="19188">MSNNQIGCDPVKIALLVVDMQCFILQNHPVAQACKTINRTAQTLRANGHVVIHIQDMAEADTVKEELLGFIPEIEVKNEDLVVQKNFFNAFWKTELEQLLHDHQVGLVVVAGYDAGNCVLFTYNGAIERGFQTAILQHGILSSREDLVTLTYRDRNIVSYPVLANIRRVGQ</sequence>
<evidence type="ECO:0000259" key="3">
    <source>
        <dbReference type="Pfam" id="PF00857"/>
    </source>
</evidence>
<reference evidence="4 5" key="1">
    <citation type="submission" date="2024-09" db="EMBL/GenBank/DDBJ databases">
        <authorList>
            <person name="Sun Q."/>
            <person name="Mori K."/>
        </authorList>
    </citation>
    <scope>NUCLEOTIDE SEQUENCE [LARGE SCALE GENOMIC DNA]</scope>
    <source>
        <strain evidence="4 5">TISTR 2452</strain>
    </source>
</reference>
<evidence type="ECO:0000256" key="2">
    <source>
        <dbReference type="ARBA" id="ARBA00022801"/>
    </source>
</evidence>
<proteinExistence type="inferred from homology"/>
<comment type="similarity">
    <text evidence="1">Belongs to the isochorismatase family.</text>
</comment>
<dbReference type="Proteomes" id="UP001589747">
    <property type="component" value="Unassembled WGS sequence"/>
</dbReference>
<dbReference type="EMBL" id="JBHMDO010000003">
    <property type="protein sequence ID" value="MFB9324683.1"/>
    <property type="molecule type" value="Genomic_DNA"/>
</dbReference>
<evidence type="ECO:0000313" key="5">
    <source>
        <dbReference type="Proteomes" id="UP001589747"/>
    </source>
</evidence>
<dbReference type="Pfam" id="PF00857">
    <property type="entry name" value="Isochorismatase"/>
    <property type="match status" value="1"/>
</dbReference>
<evidence type="ECO:0000256" key="1">
    <source>
        <dbReference type="ARBA" id="ARBA00006336"/>
    </source>
</evidence>
<name>A0ABV5KHH4_9BACL</name>